<evidence type="ECO:0000313" key="3">
    <source>
        <dbReference type="Proteomes" id="UP001596003"/>
    </source>
</evidence>
<dbReference type="Proteomes" id="UP001596003">
    <property type="component" value="Unassembled WGS sequence"/>
</dbReference>
<keyword evidence="1" id="KW-0812">Transmembrane</keyword>
<dbReference type="EMBL" id="JBHSFY010000006">
    <property type="protein sequence ID" value="MFC4477861.1"/>
    <property type="molecule type" value="Genomic_DNA"/>
</dbReference>
<gene>
    <name evidence="2" type="ORF">ACFO3N_12365</name>
</gene>
<reference evidence="3" key="1">
    <citation type="journal article" date="2019" name="Int. J. Syst. Evol. Microbiol.">
        <title>The Global Catalogue of Microorganisms (GCM) 10K type strain sequencing project: providing services to taxonomists for standard genome sequencing and annotation.</title>
        <authorList>
            <consortium name="The Broad Institute Genomics Platform"/>
            <consortium name="The Broad Institute Genome Sequencing Center for Infectious Disease"/>
            <person name="Wu L."/>
            <person name="Ma J."/>
        </authorList>
    </citation>
    <scope>NUCLEOTIDE SEQUENCE [LARGE SCALE GENOMIC DNA]</scope>
    <source>
        <strain evidence="3">NBRC 103627</strain>
    </source>
</reference>
<keyword evidence="3" id="KW-1185">Reference proteome</keyword>
<name>A0ABV8ZEM7_9FLAO</name>
<keyword evidence="1" id="KW-1133">Transmembrane helix</keyword>
<organism evidence="2 3">
    <name type="scientific">Flavobacterium chungangensis</name>
    <dbReference type="NCBI Taxonomy" id="2708132"/>
    <lineage>
        <taxon>Bacteria</taxon>
        <taxon>Pseudomonadati</taxon>
        <taxon>Bacteroidota</taxon>
        <taxon>Flavobacteriia</taxon>
        <taxon>Flavobacteriales</taxon>
        <taxon>Flavobacteriaceae</taxon>
        <taxon>Flavobacterium</taxon>
    </lineage>
</organism>
<proteinExistence type="predicted"/>
<dbReference type="RefSeq" id="WP_379798110.1">
    <property type="nucleotide sequence ID" value="NZ_JBHSFY010000006.1"/>
</dbReference>
<comment type="caution">
    <text evidence="2">The sequence shown here is derived from an EMBL/GenBank/DDBJ whole genome shotgun (WGS) entry which is preliminary data.</text>
</comment>
<evidence type="ECO:0000313" key="2">
    <source>
        <dbReference type="EMBL" id="MFC4477861.1"/>
    </source>
</evidence>
<sequence>MNRFFFKARKVTFPKTIIYLFIPLLIFFILFIVVYKIYCSEKLNSNDISFLITTIKDLFNILFFGGVLSITILSYLQAKKSLFTPIKTETFKMQIKAFEEILLFFQNKRESDFIDQFDLNNIIKINAQLLQLDFIRHFFSNEIQIDEQKVNELEKKISGSIISKNYLEKNFTKLEYHEREEKKEKAKITNPAIILKQWNDYEYGKIDFTNKFKEETQKLKNLSASPILPEEIKDLINKFERKIHTNLSLVGKILTEISKELPTKFPNAKSLQNFNNLGIWNIYNSRMDTVENDAEEILRYIRKYLKIDDLIN</sequence>
<evidence type="ECO:0008006" key="4">
    <source>
        <dbReference type="Google" id="ProtNLM"/>
    </source>
</evidence>
<feature type="transmembrane region" description="Helical" evidence="1">
    <location>
        <begin position="16"/>
        <end position="38"/>
    </location>
</feature>
<feature type="transmembrane region" description="Helical" evidence="1">
    <location>
        <begin position="58"/>
        <end position="76"/>
    </location>
</feature>
<keyword evidence="1" id="KW-0472">Membrane</keyword>
<accession>A0ABV8ZEM7</accession>
<evidence type="ECO:0000256" key="1">
    <source>
        <dbReference type="SAM" id="Phobius"/>
    </source>
</evidence>
<protein>
    <recommendedName>
        <fullName evidence="4">Phage abortive infection protein</fullName>
    </recommendedName>
</protein>